<evidence type="ECO:0000313" key="2">
    <source>
        <dbReference type="EMBL" id="MCP2174475.1"/>
    </source>
</evidence>
<gene>
    <name evidence="2" type="ORF">LX13_000282</name>
</gene>
<feature type="domain" description="Aminoglycoside phosphotransferase" evidence="1">
    <location>
        <begin position="80"/>
        <end position="286"/>
    </location>
</feature>
<dbReference type="CDD" id="cd05154">
    <property type="entry name" value="ACAD10_11_N-like"/>
    <property type="match status" value="1"/>
</dbReference>
<dbReference type="Gene3D" id="3.90.1200.10">
    <property type="match status" value="1"/>
</dbReference>
<dbReference type="EMBL" id="JAMTCJ010000001">
    <property type="protein sequence ID" value="MCP2174475.1"/>
    <property type="molecule type" value="Genomic_DNA"/>
</dbReference>
<dbReference type="PANTHER" id="PTHR21310:SF40">
    <property type="entry name" value="AMINOGLYCOSIDE PHOSPHOTRANSFERASE DOMAIN-CONTAINING PROTEIN-RELATED"/>
    <property type="match status" value="1"/>
</dbReference>
<keyword evidence="3" id="KW-1185">Reference proteome</keyword>
<dbReference type="Proteomes" id="UP001206895">
    <property type="component" value="Unassembled WGS sequence"/>
</dbReference>
<dbReference type="InterPro" id="IPR002575">
    <property type="entry name" value="Aminoglycoside_PTrfase"/>
</dbReference>
<accession>A0ABT1H884</accession>
<evidence type="ECO:0000259" key="1">
    <source>
        <dbReference type="Pfam" id="PF01636"/>
    </source>
</evidence>
<proteinExistence type="predicted"/>
<dbReference type="GO" id="GO:0016301">
    <property type="term" value="F:kinase activity"/>
    <property type="evidence" value="ECO:0007669"/>
    <property type="project" value="UniProtKB-KW"/>
</dbReference>
<dbReference type="Pfam" id="PF01636">
    <property type="entry name" value="APH"/>
    <property type="match status" value="1"/>
</dbReference>
<keyword evidence="2" id="KW-0418">Kinase</keyword>
<reference evidence="2 3" key="1">
    <citation type="submission" date="2022-06" db="EMBL/GenBank/DDBJ databases">
        <title>Genomic Encyclopedia of Archaeal and Bacterial Type Strains, Phase II (KMG-II): from individual species to whole genera.</title>
        <authorList>
            <person name="Goeker M."/>
        </authorList>
    </citation>
    <scope>NUCLEOTIDE SEQUENCE [LARGE SCALE GENOMIC DNA]</scope>
    <source>
        <strain evidence="2 3">DSM 44693</strain>
    </source>
</reference>
<dbReference type="InterPro" id="IPR041726">
    <property type="entry name" value="ACAD10_11_N"/>
</dbReference>
<organism evidence="2 3">
    <name type="scientific">Williamsia maris</name>
    <dbReference type="NCBI Taxonomy" id="72806"/>
    <lineage>
        <taxon>Bacteria</taxon>
        <taxon>Bacillati</taxon>
        <taxon>Actinomycetota</taxon>
        <taxon>Actinomycetes</taxon>
        <taxon>Mycobacteriales</taxon>
        <taxon>Nocardiaceae</taxon>
        <taxon>Williamsia</taxon>
    </lineage>
</organism>
<dbReference type="InterPro" id="IPR011009">
    <property type="entry name" value="Kinase-like_dom_sf"/>
</dbReference>
<comment type="caution">
    <text evidence="2">The sequence shown here is derived from an EMBL/GenBank/DDBJ whole genome shotgun (WGS) entry which is preliminary data.</text>
</comment>
<protein>
    <submittedName>
        <fullName evidence="2">Kinase, aminoglycoside phosphotransferase (APT) family</fullName>
    </submittedName>
</protein>
<dbReference type="PANTHER" id="PTHR21310">
    <property type="entry name" value="AMINOGLYCOSIDE PHOSPHOTRANSFERASE-RELATED-RELATED"/>
    <property type="match status" value="1"/>
</dbReference>
<sequence length="387" mass="43123">MADDISFVEQSDVADADHGDVARPKESQRDPVMLRERLGVWLTGVQGADAMIEDLRIPSANGMSSETILFDARWSGQVHRLVARVAPLAESDPVFATYDLDRQYAVMRRVAETTEVPVPALFWSEPDPGPLGSPFFVMERIDGVIPPDVMPYTFGSWVTEASDDDRALLERSAVETIAAIHATPVDDDLLEAPGDGETPLRAHVRRLRSFYEWAGDGHPRSPLIERAFGWLDDNIPAESAAALSWGDARIGNMIFDEFRPVAVLDWEMACLGPRELDLGWTIFLHRFFQDITEMAGLPGLPHFLGRARVAEIYREATGYEVRDLDFYITYASIIHAVIMYRIQIRAIAFGHATVPDDPDDMIMHRATVDAMIAGTYWADEDDEGSGS</sequence>
<dbReference type="Gene3D" id="3.30.200.20">
    <property type="entry name" value="Phosphorylase Kinase, domain 1"/>
    <property type="match status" value="1"/>
</dbReference>
<keyword evidence="2" id="KW-0808">Transferase</keyword>
<dbReference type="SUPFAM" id="SSF56112">
    <property type="entry name" value="Protein kinase-like (PK-like)"/>
    <property type="match status" value="1"/>
</dbReference>
<evidence type="ECO:0000313" key="3">
    <source>
        <dbReference type="Proteomes" id="UP001206895"/>
    </source>
</evidence>
<dbReference type="InterPro" id="IPR051678">
    <property type="entry name" value="AGP_Transferase"/>
</dbReference>
<name>A0ABT1H884_9NOCA</name>